<proteinExistence type="predicted"/>
<accession>A0A2J5HVZ3</accession>
<evidence type="ECO:0000313" key="3">
    <source>
        <dbReference type="Proteomes" id="UP000235023"/>
    </source>
</evidence>
<evidence type="ECO:0000256" key="1">
    <source>
        <dbReference type="SAM" id="Phobius"/>
    </source>
</evidence>
<name>A0A2J5HVZ3_9EURO</name>
<feature type="transmembrane region" description="Helical" evidence="1">
    <location>
        <begin position="23"/>
        <end position="45"/>
    </location>
</feature>
<dbReference type="Proteomes" id="UP000235023">
    <property type="component" value="Unassembled WGS sequence"/>
</dbReference>
<dbReference type="AlphaFoldDB" id="A0A2J5HVZ3"/>
<keyword evidence="1" id="KW-0472">Membrane</keyword>
<dbReference type="EMBL" id="KZ559537">
    <property type="protein sequence ID" value="PLN81422.1"/>
    <property type="molecule type" value="Genomic_DNA"/>
</dbReference>
<protein>
    <submittedName>
        <fullName evidence="2">Uncharacterized protein</fullName>
    </submittedName>
</protein>
<evidence type="ECO:0000313" key="2">
    <source>
        <dbReference type="EMBL" id="PLN81422.1"/>
    </source>
</evidence>
<keyword evidence="1" id="KW-1133">Transmembrane helix</keyword>
<sequence>MTSLVRRLPVCCTSPLEPLPNEVGLVFCLYLCICVVVLLCGLMGTRSVVDQSPPRISYRVDGRRGGEEEEKEEGLRGPALHCAGSLVSIPKWSMGV</sequence>
<reference evidence="3" key="1">
    <citation type="submission" date="2017-12" db="EMBL/GenBank/DDBJ databases">
        <authorList>
            <consortium name="DOE Joint Genome Institute"/>
            <person name="Mondo S.J."/>
            <person name="Kjaerbolling I."/>
            <person name="Vesth T.C."/>
            <person name="Frisvad J.C."/>
            <person name="Nybo J.L."/>
            <person name="Theobald S."/>
            <person name="Kuo A."/>
            <person name="Bowyer P."/>
            <person name="Matsuda Y."/>
            <person name="Lyhne E.K."/>
            <person name="Kogle M.E."/>
            <person name="Clum A."/>
            <person name="Lipzen A."/>
            <person name="Salamov A."/>
            <person name="Ngan C.Y."/>
            <person name="Daum C."/>
            <person name="Chiniquy J."/>
            <person name="Barry K."/>
            <person name="LaButti K."/>
            <person name="Haridas S."/>
            <person name="Simmons B.A."/>
            <person name="Magnuson J.K."/>
            <person name="Mortensen U.H."/>
            <person name="Larsen T.O."/>
            <person name="Grigoriev I.V."/>
            <person name="Baker S.E."/>
            <person name="Andersen M.R."/>
            <person name="Nordberg H.P."/>
            <person name="Cantor M.N."/>
            <person name="Hua S.X."/>
        </authorList>
    </citation>
    <scope>NUCLEOTIDE SEQUENCE [LARGE SCALE GENOMIC DNA]</scope>
    <source>
        <strain evidence="3">IBT 19404</strain>
    </source>
</reference>
<keyword evidence="3" id="KW-1185">Reference proteome</keyword>
<organism evidence="2 3">
    <name type="scientific">Aspergillus taichungensis</name>
    <dbReference type="NCBI Taxonomy" id="482145"/>
    <lineage>
        <taxon>Eukaryota</taxon>
        <taxon>Fungi</taxon>
        <taxon>Dikarya</taxon>
        <taxon>Ascomycota</taxon>
        <taxon>Pezizomycotina</taxon>
        <taxon>Eurotiomycetes</taxon>
        <taxon>Eurotiomycetidae</taxon>
        <taxon>Eurotiales</taxon>
        <taxon>Aspergillaceae</taxon>
        <taxon>Aspergillus</taxon>
        <taxon>Aspergillus subgen. Circumdati</taxon>
    </lineage>
</organism>
<keyword evidence="1" id="KW-0812">Transmembrane</keyword>
<gene>
    <name evidence="2" type="ORF">BDW42DRAFT_97894</name>
</gene>